<keyword evidence="8" id="KW-0698">rRNA processing</keyword>
<dbReference type="PROSITE" id="PS51689">
    <property type="entry name" value="SAM_RNA_A_N6_MT"/>
    <property type="match status" value="1"/>
</dbReference>
<dbReference type="OrthoDB" id="16079at2759"/>
<dbReference type="SUPFAM" id="SSF53335">
    <property type="entry name" value="S-adenosyl-L-methionine-dependent methyltransferases"/>
    <property type="match status" value="1"/>
</dbReference>
<evidence type="ECO:0000256" key="8">
    <source>
        <dbReference type="RuleBase" id="RU362106"/>
    </source>
</evidence>
<dbReference type="SMART" id="SM00650">
    <property type="entry name" value="rADc"/>
    <property type="match status" value="1"/>
</dbReference>
<reference evidence="10" key="1">
    <citation type="submission" date="2020-01" db="EMBL/GenBank/DDBJ databases">
        <title>Genome Sequencing of Three Apophysomyces-Like Fungal Strains Confirms a Novel Fungal Genus in the Mucoromycota with divergent Burkholderia-like Endosymbiotic Bacteria.</title>
        <authorList>
            <person name="Stajich J.E."/>
            <person name="Macias A.M."/>
            <person name="Carter-House D."/>
            <person name="Lovett B."/>
            <person name="Kasson L.R."/>
            <person name="Berry K."/>
            <person name="Grigoriev I."/>
            <person name="Chang Y."/>
            <person name="Spatafora J."/>
            <person name="Kasson M.T."/>
        </authorList>
    </citation>
    <scope>NUCLEOTIDE SEQUENCE</scope>
    <source>
        <strain evidence="10">NRRL A-21654</strain>
    </source>
</reference>
<dbReference type="InterPro" id="IPR020598">
    <property type="entry name" value="rRNA_Ade_methylase_Trfase_N"/>
</dbReference>
<dbReference type="PANTHER" id="PTHR11727:SF17">
    <property type="entry name" value="DIMETHYLADENOSINE TRANSFERASE 1, MITOCHONDRIAL"/>
    <property type="match status" value="1"/>
</dbReference>
<dbReference type="EC" id="2.1.1.-" evidence="8"/>
<dbReference type="PANTHER" id="PTHR11727">
    <property type="entry name" value="DIMETHYLADENOSINE TRANSFERASE"/>
    <property type="match status" value="1"/>
</dbReference>
<evidence type="ECO:0000256" key="6">
    <source>
        <dbReference type="ARBA" id="ARBA00024915"/>
    </source>
</evidence>
<comment type="subcellular location">
    <subcellularLocation>
        <location evidence="1">Mitochondrion</location>
    </subcellularLocation>
</comment>
<dbReference type="GO" id="GO:0003723">
    <property type="term" value="F:RNA binding"/>
    <property type="evidence" value="ECO:0007669"/>
    <property type="project" value="UniProtKB-UniRule"/>
</dbReference>
<feature type="binding site" evidence="7">
    <location>
        <position position="28"/>
    </location>
    <ligand>
        <name>S-adenosyl-L-methionine</name>
        <dbReference type="ChEBI" id="CHEBI:59789"/>
    </ligand>
</feature>
<protein>
    <recommendedName>
        <fullName evidence="8">rRNA adenine N(6)-methyltransferase</fullName>
        <ecNumber evidence="8">2.1.1.-</ecNumber>
    </recommendedName>
</protein>
<keyword evidence="11" id="KW-1185">Reference proteome</keyword>
<keyword evidence="5 7" id="KW-0694">RNA-binding</keyword>
<name>A0A8H7BRC0_9FUNG</name>
<evidence type="ECO:0000256" key="4">
    <source>
        <dbReference type="ARBA" id="ARBA00022691"/>
    </source>
</evidence>
<comment type="caution">
    <text evidence="10">The sequence shown here is derived from an EMBL/GenBank/DDBJ whole genome shotgun (WGS) entry which is preliminary data.</text>
</comment>
<dbReference type="Gene3D" id="1.10.8.100">
    <property type="entry name" value="Ribosomal RNA adenine dimethylase-like, domain 2"/>
    <property type="match status" value="1"/>
</dbReference>
<evidence type="ECO:0000256" key="3">
    <source>
        <dbReference type="ARBA" id="ARBA00022679"/>
    </source>
</evidence>
<gene>
    <name evidence="10" type="primary">TFB1M</name>
    <name evidence="10" type="ORF">EC973_002250</name>
</gene>
<dbReference type="InterPro" id="IPR029063">
    <property type="entry name" value="SAM-dependent_MTases_sf"/>
</dbReference>
<comment type="caution">
    <text evidence="7">Lacks conserved residue(s) required for the propagation of feature annotation.</text>
</comment>
<evidence type="ECO:0000256" key="7">
    <source>
        <dbReference type="PROSITE-ProRule" id="PRU01026"/>
    </source>
</evidence>
<dbReference type="AlphaFoldDB" id="A0A8H7BRC0"/>
<dbReference type="Gene3D" id="3.40.50.150">
    <property type="entry name" value="Vaccinia Virus protein VP39"/>
    <property type="match status" value="1"/>
</dbReference>
<evidence type="ECO:0000259" key="9">
    <source>
        <dbReference type="SMART" id="SM00650"/>
    </source>
</evidence>
<keyword evidence="2 7" id="KW-0489">Methyltransferase</keyword>
<keyword evidence="4 7" id="KW-0949">S-adenosyl-L-methionine</keyword>
<dbReference type="GO" id="GO:0005759">
    <property type="term" value="C:mitochondrial matrix"/>
    <property type="evidence" value="ECO:0007669"/>
    <property type="project" value="TreeGrafter"/>
</dbReference>
<accession>A0A8H7BRC0</accession>
<dbReference type="InterPro" id="IPR023165">
    <property type="entry name" value="rRNA_Ade_diMease-like_C"/>
</dbReference>
<dbReference type="EMBL" id="JABAYA010000016">
    <property type="protein sequence ID" value="KAF7730443.1"/>
    <property type="molecule type" value="Genomic_DNA"/>
</dbReference>
<evidence type="ECO:0000313" key="10">
    <source>
        <dbReference type="EMBL" id="KAF7730443.1"/>
    </source>
</evidence>
<evidence type="ECO:0000256" key="2">
    <source>
        <dbReference type="ARBA" id="ARBA00022603"/>
    </source>
</evidence>
<proteinExistence type="inferred from homology"/>
<sequence>MLELPHQTILGAAAIQDPTAGPMHIIGNLPFNVATPLLLQWLRMLSERQGLFSKSDIWMTLMFQKEVAQRLTAEPSTAHRGRLAVMTQSLCHAKTVYQVPSSVFVPRPKVDASVVQLKPKLPFTSRMESDVYSALEGVLRVYFTKRRKTVGNITRQLSKELCLPDSVLADMESIVDFKARPEDITTEQFWKVAELFVKRKIAL</sequence>
<comment type="function">
    <text evidence="6">Mitochondrial transcription factor that confers selective promoter recognition on the core subunit of the yeast mitochondrial RNA polymerase. Interacts with DNA in a non-specific manner.</text>
</comment>
<dbReference type="GO" id="GO:0000179">
    <property type="term" value="F:rRNA (adenine-N6,N6-)-dimethyltransferase activity"/>
    <property type="evidence" value="ECO:0007669"/>
    <property type="project" value="UniProtKB-UniRule"/>
</dbReference>
<dbReference type="GO" id="GO:0034246">
    <property type="term" value="F:mitochondrial transcription factor activity"/>
    <property type="evidence" value="ECO:0007669"/>
    <property type="project" value="TreeGrafter"/>
</dbReference>
<feature type="domain" description="Ribosomal RNA adenine methylase transferase N-terminal" evidence="9">
    <location>
        <begin position="1"/>
        <end position="121"/>
    </location>
</feature>
<keyword evidence="3 7" id="KW-0808">Transferase</keyword>
<dbReference type="InterPro" id="IPR001737">
    <property type="entry name" value="KsgA/Erm"/>
</dbReference>
<evidence type="ECO:0000313" key="11">
    <source>
        <dbReference type="Proteomes" id="UP000605846"/>
    </source>
</evidence>
<evidence type="ECO:0000256" key="1">
    <source>
        <dbReference type="ARBA" id="ARBA00004173"/>
    </source>
</evidence>
<dbReference type="Pfam" id="PF00398">
    <property type="entry name" value="RrnaAD"/>
    <property type="match status" value="1"/>
</dbReference>
<comment type="similarity">
    <text evidence="7 8">Belongs to the class I-like SAM-binding methyltransferase superfamily. rRNA adenine N(6)-methyltransferase family.</text>
</comment>
<organism evidence="10 11">
    <name type="scientific">Apophysomyces ossiformis</name>
    <dbReference type="NCBI Taxonomy" id="679940"/>
    <lineage>
        <taxon>Eukaryota</taxon>
        <taxon>Fungi</taxon>
        <taxon>Fungi incertae sedis</taxon>
        <taxon>Mucoromycota</taxon>
        <taxon>Mucoromycotina</taxon>
        <taxon>Mucoromycetes</taxon>
        <taxon>Mucorales</taxon>
        <taxon>Mucorineae</taxon>
        <taxon>Mucoraceae</taxon>
        <taxon>Apophysomyces</taxon>
    </lineage>
</organism>
<dbReference type="Proteomes" id="UP000605846">
    <property type="component" value="Unassembled WGS sequence"/>
</dbReference>
<evidence type="ECO:0000256" key="5">
    <source>
        <dbReference type="ARBA" id="ARBA00022884"/>
    </source>
</evidence>
<feature type="binding site" evidence="7">
    <location>
        <position position="1"/>
    </location>
    <ligand>
        <name>S-adenosyl-L-methionine</name>
        <dbReference type="ChEBI" id="CHEBI:59789"/>
    </ligand>
</feature>
<dbReference type="GO" id="GO:0006391">
    <property type="term" value="P:transcription initiation at mitochondrial promoter"/>
    <property type="evidence" value="ECO:0007669"/>
    <property type="project" value="TreeGrafter"/>
</dbReference>